<name>A0AAD9BLN8_DISEL</name>
<feature type="region of interest" description="Disordered" evidence="1">
    <location>
        <begin position="443"/>
        <end position="505"/>
    </location>
</feature>
<feature type="region of interest" description="Disordered" evidence="1">
    <location>
        <begin position="44"/>
        <end position="214"/>
    </location>
</feature>
<dbReference type="Proteomes" id="UP001228049">
    <property type="component" value="Unassembled WGS sequence"/>
</dbReference>
<proteinExistence type="predicted"/>
<feature type="compositionally biased region" description="Basic and acidic residues" evidence="1">
    <location>
        <begin position="473"/>
        <end position="491"/>
    </location>
</feature>
<sequence length="636" mass="72744">MSSNKKGGDERFLRVQKDPRFWEMPERERKIKIDKRFQSMFHDKRFTEKYTRTEDDDEEGVKSKKVAERKKKKKVKEKLVKVEKEVKEKLEKVEKEGKKGKAAQSKDVKAKGPPPERGVRLIEEDDEEEDEEPETAKKGDVDLGDSFTEGSEEEDDDDDDDEDDEDDDEEGSDVASGSDEEESGLDSDSDSEPDLARGKGNVETSSDEDDEEYVNAILKKEEEEIEHDWGELAKDALRNDEVSARLGVCNMDWDRMKAKDLLALFNSFLPKGGAVLSVKIFPSEFGKQRLKGEETQGPMELKALPDDSEDDNEEERGYREKMRDYQFKRLKYFYAVVQCDTTDTAAKIYEECDGYEYESSCSVLDLRFIPEGVTFDDEPKDVATDVNLAVYTPKVFTSSANATSKVQLTWDETDNERVTALERNFNKDELLAMDFKAYLASSSEEEEEEGGFVFGEQESEDDDSAAEEVVAQKTKEPVVEKKPEKVVEKKKEKEKKKNKSEEQISKYRELLKGIQEKEKKLHEEKDMGMEITWVPGVDGAAGEEETGGEGNPDAGEEEEEEALSDDELPADVDLNDPFFAEELNAADMQKTQKTQKGRNRKKKKEVERTPEEEEELQKQKVRVQIQQIHSGSSRLW</sequence>
<dbReference type="EMBL" id="JASDAP010000020">
    <property type="protein sequence ID" value="KAK1886422.1"/>
    <property type="molecule type" value="Genomic_DNA"/>
</dbReference>
<protein>
    <submittedName>
        <fullName evidence="3">ESF1 like</fullName>
    </submittedName>
</protein>
<accession>A0AAD9BLN8</accession>
<feature type="compositionally biased region" description="Basic residues" evidence="1">
    <location>
        <begin position="593"/>
        <end position="603"/>
    </location>
</feature>
<feature type="compositionally biased region" description="Basic residues" evidence="1">
    <location>
        <begin position="67"/>
        <end position="76"/>
    </location>
</feature>
<dbReference type="Pfam" id="PF25121">
    <property type="entry name" value="RRM_ESF1"/>
    <property type="match status" value="1"/>
</dbReference>
<feature type="compositionally biased region" description="Acidic residues" evidence="1">
    <location>
        <begin position="150"/>
        <end position="193"/>
    </location>
</feature>
<feature type="compositionally biased region" description="Acidic residues" evidence="1">
    <location>
        <begin position="554"/>
        <end position="574"/>
    </location>
</feature>
<feature type="compositionally biased region" description="Acidic residues" evidence="1">
    <location>
        <begin position="123"/>
        <end position="133"/>
    </location>
</feature>
<feature type="domain" description="ESF1 RRM" evidence="2">
    <location>
        <begin position="244"/>
        <end position="384"/>
    </location>
</feature>
<feature type="compositionally biased region" description="Basic and acidic residues" evidence="1">
    <location>
        <begin position="77"/>
        <end position="110"/>
    </location>
</feature>
<dbReference type="InterPro" id="IPR039754">
    <property type="entry name" value="Esf1"/>
</dbReference>
<evidence type="ECO:0000313" key="4">
    <source>
        <dbReference type="Proteomes" id="UP001228049"/>
    </source>
</evidence>
<reference evidence="3" key="1">
    <citation type="submission" date="2023-04" db="EMBL/GenBank/DDBJ databases">
        <title>Chromosome-level genome of Chaenocephalus aceratus.</title>
        <authorList>
            <person name="Park H."/>
        </authorList>
    </citation>
    <scope>NUCLEOTIDE SEQUENCE</scope>
    <source>
        <strain evidence="3">DE</strain>
        <tissue evidence="3">Muscle</tissue>
    </source>
</reference>
<organism evidence="3 4">
    <name type="scientific">Dissostichus eleginoides</name>
    <name type="common">Patagonian toothfish</name>
    <name type="synonym">Dissostichus amissus</name>
    <dbReference type="NCBI Taxonomy" id="100907"/>
    <lineage>
        <taxon>Eukaryota</taxon>
        <taxon>Metazoa</taxon>
        <taxon>Chordata</taxon>
        <taxon>Craniata</taxon>
        <taxon>Vertebrata</taxon>
        <taxon>Euteleostomi</taxon>
        <taxon>Actinopterygii</taxon>
        <taxon>Neopterygii</taxon>
        <taxon>Teleostei</taxon>
        <taxon>Neoteleostei</taxon>
        <taxon>Acanthomorphata</taxon>
        <taxon>Eupercaria</taxon>
        <taxon>Perciformes</taxon>
        <taxon>Notothenioidei</taxon>
        <taxon>Nototheniidae</taxon>
        <taxon>Dissostichus</taxon>
    </lineage>
</organism>
<keyword evidence="4" id="KW-1185">Reference proteome</keyword>
<gene>
    <name evidence="3" type="ORF">KUDE01_030137</name>
</gene>
<dbReference type="PANTHER" id="PTHR12202">
    <property type="entry name" value="ESF1 HOMOLOG"/>
    <property type="match status" value="1"/>
</dbReference>
<evidence type="ECO:0000259" key="2">
    <source>
        <dbReference type="Pfam" id="PF25121"/>
    </source>
</evidence>
<evidence type="ECO:0000313" key="3">
    <source>
        <dbReference type="EMBL" id="KAK1886422.1"/>
    </source>
</evidence>
<dbReference type="InterPro" id="IPR056750">
    <property type="entry name" value="RRM_ESF1"/>
</dbReference>
<dbReference type="AlphaFoldDB" id="A0AAD9BLN8"/>
<feature type="compositionally biased region" description="Basic and acidic residues" evidence="1">
    <location>
        <begin position="44"/>
        <end position="53"/>
    </location>
</feature>
<feature type="region of interest" description="Disordered" evidence="1">
    <location>
        <begin position="522"/>
        <end position="636"/>
    </location>
</feature>
<dbReference type="GO" id="GO:0006364">
    <property type="term" value="P:rRNA processing"/>
    <property type="evidence" value="ECO:0007669"/>
    <property type="project" value="InterPro"/>
</dbReference>
<comment type="caution">
    <text evidence="3">The sequence shown here is derived from an EMBL/GenBank/DDBJ whole genome shotgun (WGS) entry which is preliminary data.</text>
</comment>
<dbReference type="GO" id="GO:0003723">
    <property type="term" value="F:RNA binding"/>
    <property type="evidence" value="ECO:0007669"/>
    <property type="project" value="TreeGrafter"/>
</dbReference>
<evidence type="ECO:0000256" key="1">
    <source>
        <dbReference type="SAM" id="MobiDB-lite"/>
    </source>
</evidence>
<feature type="region of interest" description="Disordered" evidence="1">
    <location>
        <begin position="291"/>
        <end position="318"/>
    </location>
</feature>
<feature type="compositionally biased region" description="Acidic residues" evidence="1">
    <location>
        <begin position="457"/>
        <end position="466"/>
    </location>
</feature>
<dbReference type="PANTHER" id="PTHR12202:SF0">
    <property type="entry name" value="ESF1 HOMOLOG"/>
    <property type="match status" value="1"/>
</dbReference>